<dbReference type="EMBL" id="AAOE01000004">
    <property type="protein sequence ID" value="EAR10313.1"/>
    <property type="molecule type" value="Genomic_DNA"/>
</dbReference>
<dbReference type="Proteomes" id="UP000005953">
    <property type="component" value="Unassembled WGS sequence"/>
</dbReference>
<proteinExistence type="predicted"/>
<evidence type="ECO:0000313" key="2">
    <source>
        <dbReference type="Proteomes" id="UP000005953"/>
    </source>
</evidence>
<organism evidence="1 2">
    <name type="scientific">Reinekea blandensis MED297</name>
    <dbReference type="NCBI Taxonomy" id="314283"/>
    <lineage>
        <taxon>Bacteria</taxon>
        <taxon>Pseudomonadati</taxon>
        <taxon>Pseudomonadota</taxon>
        <taxon>Gammaproteobacteria</taxon>
        <taxon>Oceanospirillales</taxon>
        <taxon>Saccharospirillaceae</taxon>
        <taxon>Reinekea</taxon>
    </lineage>
</organism>
<protein>
    <submittedName>
        <fullName evidence="1">Uncharacterized protein</fullName>
    </submittedName>
</protein>
<dbReference type="HOGENOM" id="CLU_2828184_0_0_6"/>
<evidence type="ECO:0000313" key="1">
    <source>
        <dbReference type="EMBL" id="EAR10313.1"/>
    </source>
</evidence>
<dbReference type="STRING" id="314283.MED297_00790"/>
<dbReference type="AlphaFoldDB" id="A4BBH8"/>
<gene>
    <name evidence="1" type="ORF">MED297_00790</name>
</gene>
<keyword evidence="2" id="KW-1185">Reference proteome</keyword>
<comment type="caution">
    <text evidence="1">The sequence shown here is derived from an EMBL/GenBank/DDBJ whole genome shotgun (WGS) entry which is preliminary data.</text>
</comment>
<name>A4BBH8_9GAMM</name>
<accession>A4BBH8</accession>
<reference evidence="1 2" key="1">
    <citation type="submission" date="2006-02" db="EMBL/GenBank/DDBJ databases">
        <authorList>
            <person name="Pinhassi J."/>
            <person name="Pedros-Alio C."/>
            <person name="Ferriera S."/>
            <person name="Johnson J."/>
            <person name="Kravitz S."/>
            <person name="Halpern A."/>
            <person name="Remington K."/>
            <person name="Beeson K."/>
            <person name="Tran B."/>
            <person name="Rogers Y.-H."/>
            <person name="Friedman R."/>
            <person name="Venter J.C."/>
        </authorList>
    </citation>
    <scope>NUCLEOTIDE SEQUENCE [LARGE SCALE GENOMIC DNA]</scope>
    <source>
        <strain evidence="1 2">MED297</strain>
    </source>
</reference>
<sequence length="66" mass="7922">MSDYQQLKSMLQQTFEDQKVDTSEAAELYEVFQPLNREQRAYVRNRAFELAADYSRDHPDVYPPYK</sequence>
<dbReference type="RefSeq" id="WP_008046486.1">
    <property type="nucleotide sequence ID" value="NZ_CH724153.1"/>
</dbReference>